<dbReference type="Proteomes" id="UP000479190">
    <property type="component" value="Unassembled WGS sequence"/>
</dbReference>
<name>A0A6H5IB72_9HYME</name>
<feature type="domain" description="DUF4817" evidence="1">
    <location>
        <begin position="10"/>
        <end position="67"/>
    </location>
</feature>
<dbReference type="AlphaFoldDB" id="A0A6H5IB72"/>
<organism evidence="2 3">
    <name type="scientific">Trichogramma brassicae</name>
    <dbReference type="NCBI Taxonomy" id="86971"/>
    <lineage>
        <taxon>Eukaryota</taxon>
        <taxon>Metazoa</taxon>
        <taxon>Ecdysozoa</taxon>
        <taxon>Arthropoda</taxon>
        <taxon>Hexapoda</taxon>
        <taxon>Insecta</taxon>
        <taxon>Pterygota</taxon>
        <taxon>Neoptera</taxon>
        <taxon>Endopterygota</taxon>
        <taxon>Hymenoptera</taxon>
        <taxon>Apocrita</taxon>
        <taxon>Proctotrupomorpha</taxon>
        <taxon>Chalcidoidea</taxon>
        <taxon>Trichogrammatidae</taxon>
        <taxon>Trichogramma</taxon>
    </lineage>
</organism>
<sequence length="162" mass="18655">MANGVPYTNREYAEMLVIYGECNRNAAEAARVYAERFPQNEDFPNRRLPNPRIILGAVQRVIETGSVVPMAHRGRGQEALQDRCVAHETSFDARHTRVDPTSCSRVIKHCFDFFQVVSCSFFVDHYSTNLRSITRSLRGPRDKLRRTAYPGQPDQLFSYREI</sequence>
<accession>A0A6H5IB72</accession>
<evidence type="ECO:0000313" key="2">
    <source>
        <dbReference type="EMBL" id="CAB0032913.1"/>
    </source>
</evidence>
<evidence type="ECO:0000313" key="3">
    <source>
        <dbReference type="Proteomes" id="UP000479190"/>
    </source>
</evidence>
<protein>
    <recommendedName>
        <fullName evidence="1">DUF4817 domain-containing protein</fullName>
    </recommendedName>
</protein>
<reference evidence="2 3" key="1">
    <citation type="submission" date="2020-02" db="EMBL/GenBank/DDBJ databases">
        <authorList>
            <person name="Ferguson B K."/>
        </authorList>
    </citation>
    <scope>NUCLEOTIDE SEQUENCE [LARGE SCALE GENOMIC DNA]</scope>
</reference>
<gene>
    <name evidence="2" type="ORF">TBRA_LOCUS4837</name>
</gene>
<evidence type="ECO:0000259" key="1">
    <source>
        <dbReference type="Pfam" id="PF16087"/>
    </source>
</evidence>
<dbReference type="EMBL" id="CADCXV010000693">
    <property type="protein sequence ID" value="CAB0032913.1"/>
    <property type="molecule type" value="Genomic_DNA"/>
</dbReference>
<dbReference type="Pfam" id="PF16087">
    <property type="entry name" value="DUF4817"/>
    <property type="match status" value="1"/>
</dbReference>
<proteinExistence type="predicted"/>
<dbReference type="InterPro" id="IPR032135">
    <property type="entry name" value="DUF4817"/>
</dbReference>
<keyword evidence="3" id="KW-1185">Reference proteome</keyword>
<dbReference type="OrthoDB" id="7554976at2759"/>